<dbReference type="GO" id="GO:0032259">
    <property type="term" value="P:methylation"/>
    <property type="evidence" value="ECO:0007669"/>
    <property type="project" value="UniProtKB-KW"/>
</dbReference>
<dbReference type="GO" id="GO:0044027">
    <property type="term" value="P:negative regulation of gene expression via chromosomal CpG island methylation"/>
    <property type="evidence" value="ECO:0007669"/>
    <property type="project" value="TreeGrafter"/>
</dbReference>
<dbReference type="AlphaFoldDB" id="A0A1I6L1Y3"/>
<dbReference type="InterPro" id="IPR001525">
    <property type="entry name" value="C5_MeTfrase"/>
</dbReference>
<keyword evidence="5" id="KW-0680">Restriction system</keyword>
<dbReference type="NCBIfam" id="TIGR00675">
    <property type="entry name" value="dcm"/>
    <property type="match status" value="1"/>
</dbReference>
<proteinExistence type="inferred from homology"/>
<comment type="similarity">
    <text evidence="7 8">Belongs to the class I-like SAM-binding methyltransferase superfamily. C5-methyltransferase family.</text>
</comment>
<dbReference type="InterPro" id="IPR050390">
    <property type="entry name" value="C5-Methyltransferase"/>
</dbReference>
<protein>
    <recommendedName>
        <fullName evidence="1">DNA (cytosine-5-)-methyltransferase</fullName>
        <ecNumber evidence="1">2.1.1.37</ecNumber>
    </recommendedName>
</protein>
<dbReference type="Pfam" id="PF00145">
    <property type="entry name" value="DNA_methylase"/>
    <property type="match status" value="2"/>
</dbReference>
<dbReference type="EMBL" id="FOZL01000001">
    <property type="protein sequence ID" value="SFR97456.1"/>
    <property type="molecule type" value="Genomic_DNA"/>
</dbReference>
<dbReference type="GO" id="GO:0003677">
    <property type="term" value="F:DNA binding"/>
    <property type="evidence" value="ECO:0007669"/>
    <property type="project" value="TreeGrafter"/>
</dbReference>
<dbReference type="EC" id="2.1.1.37" evidence="1"/>
<dbReference type="OrthoDB" id="9813719at2"/>
<evidence type="ECO:0000256" key="6">
    <source>
        <dbReference type="ARBA" id="ARBA00047422"/>
    </source>
</evidence>
<accession>A0A1I6L1Y3</accession>
<dbReference type="RefSeq" id="WP_089835673.1">
    <property type="nucleotide sequence ID" value="NZ_FOZL01000001.1"/>
</dbReference>
<sequence>MRHVWSFFSGAMGLDLGLEKAGLAPSVCVELDGFCCETIRRNRPDVALIQKDIASLSGASLRELTGVTGDVFLMAGGPPCQSFSSGGKRQSLTDARGNLVMEYLRLIEEIRPKFFILENVANLITSALRHRAIQDRPGQHWNLKQYGDIRKAGKASLLDEDELSGTVIRAILARVNELGYGVTFGILDSRDFGAPQRRLRFVLLGSRDGKQLALPTPTHGEGKIPFNTLQDSISDLEHNPGPHSEYTPKIKYFFNLIHPGGNWRSLPKEHQRSAMGDSFASGGGKTGFFRRLDWANQSPTIPGRANRKATGLCHPTQLRPLSVRECARLQGFPDDWWFDGPMNQQYQQIGNAVPVAMGEAIGLAVAQRKTLREPLGFDVLLEAAAKRLRNSARNHKAGAKKVMASEELLFV</sequence>
<dbReference type="GO" id="GO:0003886">
    <property type="term" value="F:DNA (cytosine-5-)-methyltransferase activity"/>
    <property type="evidence" value="ECO:0007669"/>
    <property type="project" value="UniProtKB-EC"/>
</dbReference>
<dbReference type="InterPro" id="IPR029063">
    <property type="entry name" value="SAM-dependent_MTases_sf"/>
</dbReference>
<evidence type="ECO:0000256" key="2">
    <source>
        <dbReference type="ARBA" id="ARBA00022603"/>
    </source>
</evidence>
<evidence type="ECO:0000256" key="8">
    <source>
        <dbReference type="RuleBase" id="RU000416"/>
    </source>
</evidence>
<dbReference type="Gene3D" id="3.40.50.150">
    <property type="entry name" value="Vaccinia Virus protein VP39"/>
    <property type="match status" value="1"/>
</dbReference>
<dbReference type="InterPro" id="IPR031303">
    <property type="entry name" value="C5_meth_CS"/>
</dbReference>
<gene>
    <name evidence="9" type="ORF">SAMN05421771_0133</name>
</gene>
<evidence type="ECO:0000313" key="9">
    <source>
        <dbReference type="EMBL" id="SFR97456.1"/>
    </source>
</evidence>
<dbReference type="Gene3D" id="3.90.120.10">
    <property type="entry name" value="DNA Methylase, subunit A, domain 2"/>
    <property type="match status" value="1"/>
</dbReference>
<reference evidence="9 10" key="1">
    <citation type="submission" date="2016-10" db="EMBL/GenBank/DDBJ databases">
        <authorList>
            <person name="de Groot N.N."/>
        </authorList>
    </citation>
    <scope>NUCLEOTIDE SEQUENCE [LARGE SCALE GENOMIC DNA]</scope>
    <source>
        <strain evidence="9 10">DSM 21001</strain>
    </source>
</reference>
<evidence type="ECO:0000256" key="5">
    <source>
        <dbReference type="ARBA" id="ARBA00022747"/>
    </source>
</evidence>
<dbReference type="PRINTS" id="PR00105">
    <property type="entry name" value="C5METTRFRASE"/>
</dbReference>
<dbReference type="SUPFAM" id="SSF53335">
    <property type="entry name" value="S-adenosyl-L-methionine-dependent methyltransferases"/>
    <property type="match status" value="1"/>
</dbReference>
<evidence type="ECO:0000256" key="7">
    <source>
        <dbReference type="PROSITE-ProRule" id="PRU01016"/>
    </source>
</evidence>
<dbReference type="STRING" id="474950.SAMN05421771_0133"/>
<evidence type="ECO:0000313" key="10">
    <source>
        <dbReference type="Proteomes" id="UP000199024"/>
    </source>
</evidence>
<evidence type="ECO:0000256" key="1">
    <source>
        <dbReference type="ARBA" id="ARBA00011975"/>
    </source>
</evidence>
<keyword evidence="4 7" id="KW-0949">S-adenosyl-L-methionine</keyword>
<dbReference type="PROSITE" id="PS51679">
    <property type="entry name" value="SAM_MT_C5"/>
    <property type="match status" value="1"/>
</dbReference>
<dbReference type="PANTHER" id="PTHR10629:SF52">
    <property type="entry name" value="DNA (CYTOSINE-5)-METHYLTRANSFERASE 1"/>
    <property type="match status" value="1"/>
</dbReference>
<keyword evidence="2 7" id="KW-0489">Methyltransferase</keyword>
<organism evidence="9 10">
    <name type="scientific">Granulicella pectinivorans</name>
    <dbReference type="NCBI Taxonomy" id="474950"/>
    <lineage>
        <taxon>Bacteria</taxon>
        <taxon>Pseudomonadati</taxon>
        <taxon>Acidobacteriota</taxon>
        <taxon>Terriglobia</taxon>
        <taxon>Terriglobales</taxon>
        <taxon>Acidobacteriaceae</taxon>
        <taxon>Granulicella</taxon>
    </lineage>
</organism>
<feature type="active site" evidence="7">
    <location>
        <position position="80"/>
    </location>
</feature>
<dbReference type="Proteomes" id="UP000199024">
    <property type="component" value="Unassembled WGS sequence"/>
</dbReference>
<evidence type="ECO:0000256" key="3">
    <source>
        <dbReference type="ARBA" id="ARBA00022679"/>
    </source>
</evidence>
<keyword evidence="3 7" id="KW-0808">Transferase</keyword>
<dbReference type="GO" id="GO:0009307">
    <property type="term" value="P:DNA restriction-modification system"/>
    <property type="evidence" value="ECO:0007669"/>
    <property type="project" value="UniProtKB-KW"/>
</dbReference>
<evidence type="ECO:0000256" key="4">
    <source>
        <dbReference type="ARBA" id="ARBA00022691"/>
    </source>
</evidence>
<name>A0A1I6L1Y3_9BACT</name>
<dbReference type="PANTHER" id="PTHR10629">
    <property type="entry name" value="CYTOSINE-SPECIFIC METHYLTRANSFERASE"/>
    <property type="match status" value="1"/>
</dbReference>
<keyword evidence="10" id="KW-1185">Reference proteome</keyword>
<dbReference type="PROSITE" id="PS00095">
    <property type="entry name" value="C5_MTASE_2"/>
    <property type="match status" value="1"/>
</dbReference>
<comment type="catalytic activity">
    <reaction evidence="6">
        <text>a 2'-deoxycytidine in DNA + S-adenosyl-L-methionine = a 5-methyl-2'-deoxycytidine in DNA + S-adenosyl-L-homocysteine + H(+)</text>
        <dbReference type="Rhea" id="RHEA:13681"/>
        <dbReference type="Rhea" id="RHEA-COMP:11369"/>
        <dbReference type="Rhea" id="RHEA-COMP:11370"/>
        <dbReference type="ChEBI" id="CHEBI:15378"/>
        <dbReference type="ChEBI" id="CHEBI:57856"/>
        <dbReference type="ChEBI" id="CHEBI:59789"/>
        <dbReference type="ChEBI" id="CHEBI:85452"/>
        <dbReference type="ChEBI" id="CHEBI:85454"/>
        <dbReference type="EC" id="2.1.1.37"/>
    </reaction>
</comment>